<feature type="transmembrane region" description="Helical" evidence="14">
    <location>
        <begin position="61"/>
        <end position="89"/>
    </location>
</feature>
<name>D2D0L0_LAOST</name>
<evidence type="ECO:0000313" key="15">
    <source>
        <dbReference type="EMBL" id="ACI95051.1"/>
    </source>
</evidence>
<dbReference type="GO" id="GO:0003954">
    <property type="term" value="F:NADH dehydrogenase activity"/>
    <property type="evidence" value="ECO:0007669"/>
    <property type="project" value="TreeGrafter"/>
</dbReference>
<evidence type="ECO:0000256" key="1">
    <source>
        <dbReference type="ARBA" id="ARBA00003257"/>
    </source>
</evidence>
<dbReference type="Pfam" id="PF00146">
    <property type="entry name" value="NADHdh"/>
    <property type="match status" value="1"/>
</dbReference>
<evidence type="ECO:0000256" key="14">
    <source>
        <dbReference type="SAM" id="Phobius"/>
    </source>
</evidence>
<dbReference type="PANTHER" id="PTHR11432">
    <property type="entry name" value="NADH DEHYDROGENASE SUBUNIT 1"/>
    <property type="match status" value="1"/>
</dbReference>
<evidence type="ECO:0000256" key="3">
    <source>
        <dbReference type="ARBA" id="ARBA00010535"/>
    </source>
</evidence>
<evidence type="ECO:0000256" key="8">
    <source>
        <dbReference type="ARBA" id="ARBA00022989"/>
    </source>
</evidence>
<dbReference type="InterPro" id="IPR018086">
    <property type="entry name" value="NADH_UbQ_OxRdtase_su1_CS"/>
</dbReference>
<keyword evidence="9 13" id="KW-0830">Ubiquinone</keyword>
<dbReference type="GO" id="GO:0005743">
    <property type="term" value="C:mitochondrial inner membrane"/>
    <property type="evidence" value="ECO:0007669"/>
    <property type="project" value="UniProtKB-SubCell"/>
</dbReference>
<dbReference type="EC" id="7.1.1.2" evidence="13"/>
<dbReference type="PROSITE" id="PS00667">
    <property type="entry name" value="COMPLEX1_ND1_1"/>
    <property type="match status" value="1"/>
</dbReference>
<keyword evidence="11 14" id="KW-0472">Membrane</keyword>
<feature type="transmembrane region" description="Helical" evidence="14">
    <location>
        <begin position="222"/>
        <end position="242"/>
    </location>
</feature>
<dbReference type="GO" id="GO:0009060">
    <property type="term" value="P:aerobic respiration"/>
    <property type="evidence" value="ECO:0007669"/>
    <property type="project" value="TreeGrafter"/>
</dbReference>
<evidence type="ECO:0000256" key="4">
    <source>
        <dbReference type="ARBA" id="ARBA00021009"/>
    </source>
</evidence>
<evidence type="ECO:0000256" key="6">
    <source>
        <dbReference type="ARBA" id="ARBA00022692"/>
    </source>
</evidence>
<dbReference type="HAMAP" id="MF_01350">
    <property type="entry name" value="NDH1_NuoH"/>
    <property type="match status" value="1"/>
</dbReference>
<feature type="transmembrane region" description="Helical" evidence="14">
    <location>
        <begin position="6"/>
        <end position="23"/>
    </location>
</feature>
<evidence type="ECO:0000256" key="5">
    <source>
        <dbReference type="ARBA" id="ARBA00022448"/>
    </source>
</evidence>
<keyword evidence="5" id="KW-0813">Transport</keyword>
<organism evidence="15">
    <name type="scientific">Laodelphax striatellus</name>
    <name type="common">Small brown planthopper</name>
    <name type="synonym">Delphax striatella</name>
    <dbReference type="NCBI Taxonomy" id="195883"/>
    <lineage>
        <taxon>Eukaryota</taxon>
        <taxon>Metazoa</taxon>
        <taxon>Ecdysozoa</taxon>
        <taxon>Arthropoda</taxon>
        <taxon>Hexapoda</taxon>
        <taxon>Insecta</taxon>
        <taxon>Pterygota</taxon>
        <taxon>Neoptera</taxon>
        <taxon>Paraneoptera</taxon>
        <taxon>Hemiptera</taxon>
        <taxon>Auchenorrhyncha</taxon>
        <taxon>Fulgoroidea</taxon>
        <taxon>Delphacidae</taxon>
        <taxon>Criomorphinae</taxon>
        <taxon>Laodelphax</taxon>
    </lineage>
</organism>
<evidence type="ECO:0000256" key="13">
    <source>
        <dbReference type="RuleBase" id="RU000473"/>
    </source>
</evidence>
<proteinExistence type="inferred from homology"/>
<dbReference type="InterPro" id="IPR001694">
    <property type="entry name" value="NADH_UbQ_OxRdtase_su1/FPO"/>
</dbReference>
<reference evidence="15" key="1">
    <citation type="journal article" date="2009" name="Zool. Sci.">
        <title>Complete mitochondrial genome of the small brown planthopper, Laodelphax striatellus (Delphacidae: Hemiptera), with a novel gene order.</title>
        <authorList>
            <person name="Song N."/>
            <person name="Liang A.P."/>
        </authorList>
    </citation>
    <scope>NUCLEOTIDE SEQUENCE</scope>
</reference>
<feature type="transmembrane region" description="Helical" evidence="14">
    <location>
        <begin position="172"/>
        <end position="191"/>
    </location>
</feature>
<dbReference type="AlphaFoldDB" id="D2D0L0"/>
<evidence type="ECO:0000256" key="10">
    <source>
        <dbReference type="ARBA" id="ARBA00023128"/>
    </source>
</evidence>
<evidence type="ECO:0000256" key="12">
    <source>
        <dbReference type="RuleBase" id="RU000471"/>
    </source>
</evidence>
<feature type="transmembrane region" description="Helical" evidence="14">
    <location>
        <begin position="248"/>
        <end position="266"/>
    </location>
</feature>
<accession>D2D0L0</accession>
<sequence length="317" mass="37288">MFFLNFLILMGLILISVAFFVLLERKVLGYMQIRKGPFKVGFLGLLQPLSDAIKLFSKESYYIYFGNLLIYYFMPFLGLGVSMNMWVLYPNLFNFISFPLGLLFFIVCSGFLVYGILLSSWASNSSYSLIGCLRSVAQGISYEVCMFLIMFNFIFFFSSFNLTKFFFSQQMNWFILMGYPMFLILYACMLAETNRSPFDFSEGESELVSGFNTEYSSFNFSFIFLSEYTNMIFMSFLLSLMFLGGDYFSLFFFLKVMSVNFGFIWIRGSFPRLRYDKLMMICWKIYLPVTLNFFFIFLNLMIFIYLAPFNLVKLMKN</sequence>
<comment type="similarity">
    <text evidence="3 12">Belongs to the complex I subunit 1 family.</text>
</comment>
<evidence type="ECO:0000256" key="9">
    <source>
        <dbReference type="ARBA" id="ARBA00023075"/>
    </source>
</evidence>
<keyword evidence="7" id="KW-0999">Mitochondrion inner membrane</keyword>
<evidence type="ECO:0000256" key="11">
    <source>
        <dbReference type="ARBA" id="ARBA00023136"/>
    </source>
</evidence>
<feature type="transmembrane region" description="Helical" evidence="14">
    <location>
        <begin position="286"/>
        <end position="307"/>
    </location>
</feature>
<keyword evidence="6 12" id="KW-0812">Transmembrane</keyword>
<gene>
    <name evidence="15" type="primary">nad1</name>
</gene>
<evidence type="ECO:0000256" key="2">
    <source>
        <dbReference type="ARBA" id="ARBA00004448"/>
    </source>
</evidence>
<keyword evidence="8 14" id="KW-1133">Transmembrane helix</keyword>
<protein>
    <recommendedName>
        <fullName evidence="4 13">NADH-ubiquinone oxidoreductase chain 1</fullName>
        <ecNumber evidence="13">7.1.1.2</ecNumber>
    </recommendedName>
</protein>
<geneLocation type="mitochondrion" evidence="15"/>
<dbReference type="GO" id="GO:0008137">
    <property type="term" value="F:NADH dehydrogenase (ubiquinone) activity"/>
    <property type="evidence" value="ECO:0007669"/>
    <property type="project" value="UniProtKB-EC"/>
</dbReference>
<evidence type="ECO:0000256" key="7">
    <source>
        <dbReference type="ARBA" id="ARBA00022792"/>
    </source>
</evidence>
<dbReference type="PANTHER" id="PTHR11432:SF3">
    <property type="entry name" value="NADH-UBIQUINONE OXIDOREDUCTASE CHAIN 1"/>
    <property type="match status" value="1"/>
</dbReference>
<feature type="transmembrane region" description="Helical" evidence="14">
    <location>
        <begin position="95"/>
        <end position="119"/>
    </location>
</feature>
<comment type="function">
    <text evidence="1">Core subunit of the mitochondrial membrane respiratory chain NADH dehydrogenase (Complex I) that is believed to belong to the minimal assembly required for catalysis. Complex I functions in the transfer of electrons from NADH to the respiratory chain. The immediate electron acceptor for the enzyme is believed to be ubiquinone.</text>
</comment>
<dbReference type="EMBL" id="FJ360695">
    <property type="protein sequence ID" value="ACI95051.1"/>
    <property type="molecule type" value="Genomic_DNA"/>
</dbReference>
<keyword evidence="12" id="KW-0520">NAD</keyword>
<comment type="catalytic activity">
    <reaction evidence="13">
        <text>a ubiquinone + NADH + 5 H(+)(in) = a ubiquinol + NAD(+) + 4 H(+)(out)</text>
        <dbReference type="Rhea" id="RHEA:29091"/>
        <dbReference type="Rhea" id="RHEA-COMP:9565"/>
        <dbReference type="Rhea" id="RHEA-COMP:9566"/>
        <dbReference type="ChEBI" id="CHEBI:15378"/>
        <dbReference type="ChEBI" id="CHEBI:16389"/>
        <dbReference type="ChEBI" id="CHEBI:17976"/>
        <dbReference type="ChEBI" id="CHEBI:57540"/>
        <dbReference type="ChEBI" id="CHEBI:57945"/>
        <dbReference type="EC" id="7.1.1.2"/>
    </reaction>
</comment>
<dbReference type="PROSITE" id="PS00668">
    <property type="entry name" value="COMPLEX1_ND1_2"/>
    <property type="match status" value="1"/>
</dbReference>
<feature type="transmembrane region" description="Helical" evidence="14">
    <location>
        <begin position="140"/>
        <end position="160"/>
    </location>
</feature>
<comment type="subcellular location">
    <subcellularLocation>
        <location evidence="2 12">Mitochondrion inner membrane</location>
        <topology evidence="2 12">Multi-pass membrane protein</topology>
    </subcellularLocation>
</comment>
<keyword evidence="10 13" id="KW-0496">Mitochondrion</keyword>